<dbReference type="AlphaFoldDB" id="A0AAD3S5K3"/>
<evidence type="ECO:0000313" key="2">
    <source>
        <dbReference type="Proteomes" id="UP001279734"/>
    </source>
</evidence>
<protein>
    <submittedName>
        <fullName evidence="1">Uncharacterized protein</fullName>
    </submittedName>
</protein>
<reference evidence="1" key="1">
    <citation type="submission" date="2023-05" db="EMBL/GenBank/DDBJ databases">
        <title>Nepenthes gracilis genome sequencing.</title>
        <authorList>
            <person name="Fukushima K."/>
        </authorList>
    </citation>
    <scope>NUCLEOTIDE SEQUENCE</scope>
    <source>
        <strain evidence="1">SING2019-196</strain>
    </source>
</reference>
<dbReference type="Proteomes" id="UP001279734">
    <property type="component" value="Unassembled WGS sequence"/>
</dbReference>
<dbReference type="EMBL" id="BSYO01000005">
    <property type="protein sequence ID" value="GMH04562.1"/>
    <property type="molecule type" value="Genomic_DNA"/>
</dbReference>
<name>A0AAD3S5K3_NEPGR</name>
<dbReference type="PANTHER" id="PTHR47087:SF1">
    <property type="entry name" value="METHIONINE S-METHYLTRANSFERASE"/>
    <property type="match status" value="1"/>
</dbReference>
<sequence>MNCLHKRNPPIVHRDLTAKSWRTHHHIPPSAKNVVVFPSRNAAIEDALRLLSPRLALVAVHLTRQPPRQWLTCLFVERIILVFSTAALSKRNVDGDSFMVHMDVDQTLQTVKQDLKSKNNLCEENLYAVRSASQWKAGLIINNMALLLEVLQQQSKVRITGGLLKPKKNIQGATLISVDGSSSHVKREEPLVEVTCHHCAGQKE</sequence>
<evidence type="ECO:0000313" key="1">
    <source>
        <dbReference type="EMBL" id="GMH04562.1"/>
    </source>
</evidence>
<accession>A0AAD3S5K3</accession>
<dbReference type="PANTHER" id="PTHR47087">
    <property type="entry name" value="METHIONINE S-METHYLTRANSFERASE"/>
    <property type="match status" value="1"/>
</dbReference>
<proteinExistence type="predicted"/>
<comment type="caution">
    <text evidence="1">The sequence shown here is derived from an EMBL/GenBank/DDBJ whole genome shotgun (WGS) entry which is preliminary data.</text>
</comment>
<organism evidence="1 2">
    <name type="scientific">Nepenthes gracilis</name>
    <name type="common">Slender pitcher plant</name>
    <dbReference type="NCBI Taxonomy" id="150966"/>
    <lineage>
        <taxon>Eukaryota</taxon>
        <taxon>Viridiplantae</taxon>
        <taxon>Streptophyta</taxon>
        <taxon>Embryophyta</taxon>
        <taxon>Tracheophyta</taxon>
        <taxon>Spermatophyta</taxon>
        <taxon>Magnoliopsida</taxon>
        <taxon>eudicotyledons</taxon>
        <taxon>Gunneridae</taxon>
        <taxon>Pentapetalae</taxon>
        <taxon>Caryophyllales</taxon>
        <taxon>Nepenthaceae</taxon>
        <taxon>Nepenthes</taxon>
    </lineage>
</organism>
<keyword evidence="2" id="KW-1185">Reference proteome</keyword>
<gene>
    <name evidence="1" type="ORF">Nepgr_006402</name>
</gene>